<keyword evidence="3" id="KW-0866">Nonsense-mediated mRNA decay</keyword>
<dbReference type="AlphaFoldDB" id="A0A8J5KIA9"/>
<comment type="caution">
    <text evidence="7">The sequence shown here is derived from an EMBL/GenBank/DDBJ whole genome shotgun (WGS) entry which is preliminary data.</text>
</comment>
<dbReference type="GO" id="GO:0000184">
    <property type="term" value="P:nuclear-transcribed mRNA catabolic process, nonsense-mediated decay"/>
    <property type="evidence" value="ECO:0007669"/>
    <property type="project" value="UniProtKB-KW"/>
</dbReference>
<dbReference type="EMBL" id="JACMSC010000016">
    <property type="protein sequence ID" value="KAG6481924.1"/>
    <property type="molecule type" value="Genomic_DNA"/>
</dbReference>
<dbReference type="PANTHER" id="PTHR13112">
    <property type="entry name" value="UPF3 REGULATOR OF NONSENSE TRANSCRIPTS-LIKE PROTEIN"/>
    <property type="match status" value="1"/>
</dbReference>
<comment type="similarity">
    <text evidence="2">Belongs to the RENT3 family.</text>
</comment>
<gene>
    <name evidence="7" type="ORF">ZIOFF_058548</name>
</gene>
<dbReference type="GO" id="GO:0003729">
    <property type="term" value="F:mRNA binding"/>
    <property type="evidence" value="ECO:0007669"/>
    <property type="project" value="TreeGrafter"/>
</dbReference>
<dbReference type="PANTHER" id="PTHR13112:SF0">
    <property type="entry name" value="FI21285P1"/>
    <property type="match status" value="1"/>
</dbReference>
<feature type="domain" description="UPF3" evidence="6">
    <location>
        <begin position="7"/>
        <end position="180"/>
    </location>
</feature>
<dbReference type="Proteomes" id="UP000734854">
    <property type="component" value="Unassembled WGS sequence"/>
</dbReference>
<organism evidence="7 8">
    <name type="scientific">Zingiber officinale</name>
    <name type="common">Ginger</name>
    <name type="synonym">Amomum zingiber</name>
    <dbReference type="NCBI Taxonomy" id="94328"/>
    <lineage>
        <taxon>Eukaryota</taxon>
        <taxon>Viridiplantae</taxon>
        <taxon>Streptophyta</taxon>
        <taxon>Embryophyta</taxon>
        <taxon>Tracheophyta</taxon>
        <taxon>Spermatophyta</taxon>
        <taxon>Magnoliopsida</taxon>
        <taxon>Liliopsida</taxon>
        <taxon>Zingiberales</taxon>
        <taxon>Zingiberaceae</taxon>
        <taxon>Zingiber</taxon>
    </lineage>
</organism>
<dbReference type="Pfam" id="PF03467">
    <property type="entry name" value="Smg4_UPF3"/>
    <property type="match status" value="1"/>
</dbReference>
<accession>A0A8J5KIA9</accession>
<feature type="region of interest" description="Disordered" evidence="5">
    <location>
        <begin position="542"/>
        <end position="578"/>
    </location>
</feature>
<evidence type="ECO:0000256" key="3">
    <source>
        <dbReference type="ARBA" id="ARBA00023161"/>
    </source>
</evidence>
<feature type="region of interest" description="Disordered" evidence="5">
    <location>
        <begin position="449"/>
        <end position="473"/>
    </location>
</feature>
<name>A0A8J5KIA9_ZINOF</name>
<evidence type="ECO:0000259" key="6">
    <source>
        <dbReference type="Pfam" id="PF03467"/>
    </source>
</evidence>
<evidence type="ECO:0000256" key="1">
    <source>
        <dbReference type="ARBA" id="ARBA00004123"/>
    </source>
</evidence>
<keyword evidence="4" id="KW-0539">Nucleus</keyword>
<keyword evidence="8" id="KW-1185">Reference proteome</keyword>
<evidence type="ECO:0000256" key="2">
    <source>
        <dbReference type="ARBA" id="ARBA00005991"/>
    </source>
</evidence>
<reference evidence="7 8" key="1">
    <citation type="submission" date="2020-08" db="EMBL/GenBank/DDBJ databases">
        <title>Plant Genome Project.</title>
        <authorList>
            <person name="Zhang R.-G."/>
        </authorList>
    </citation>
    <scope>NUCLEOTIDE SEQUENCE [LARGE SCALE GENOMIC DNA]</scope>
    <source>
        <tissue evidence="7">Rhizome</tissue>
    </source>
</reference>
<dbReference type="InterPro" id="IPR035979">
    <property type="entry name" value="RBD_domain_sf"/>
</dbReference>
<dbReference type="InterPro" id="IPR012677">
    <property type="entry name" value="Nucleotide-bd_a/b_plait_sf"/>
</dbReference>
<dbReference type="GO" id="GO:0005737">
    <property type="term" value="C:cytoplasm"/>
    <property type="evidence" value="ECO:0007669"/>
    <property type="project" value="TreeGrafter"/>
</dbReference>
<evidence type="ECO:0000256" key="5">
    <source>
        <dbReference type="SAM" id="MobiDB-lite"/>
    </source>
</evidence>
<feature type="region of interest" description="Disordered" evidence="5">
    <location>
        <begin position="183"/>
        <end position="222"/>
    </location>
</feature>
<evidence type="ECO:0000313" key="7">
    <source>
        <dbReference type="EMBL" id="KAG6481924.1"/>
    </source>
</evidence>
<evidence type="ECO:0000313" key="8">
    <source>
        <dbReference type="Proteomes" id="UP000734854"/>
    </source>
</evidence>
<comment type="subcellular location">
    <subcellularLocation>
        <location evidence="1">Nucleus</location>
    </subcellularLocation>
</comment>
<evidence type="ECO:0000256" key="4">
    <source>
        <dbReference type="ARBA" id="ARBA00023242"/>
    </source>
</evidence>
<feature type="compositionally biased region" description="Low complexity" evidence="5">
    <location>
        <begin position="200"/>
        <end position="209"/>
    </location>
</feature>
<dbReference type="InterPro" id="IPR005120">
    <property type="entry name" value="UPF3_dom"/>
</dbReference>
<dbReference type="Gene3D" id="3.30.70.330">
    <property type="match status" value="1"/>
</dbReference>
<dbReference type="CDD" id="cd12455">
    <property type="entry name" value="RRM_like_Smg4_UPF3"/>
    <property type="match status" value="1"/>
</dbReference>
<sequence>MKDLFGRTKVSVRRLPPSMVQAALVDQIDSKFAGRYDWFCFRSGKNRQGFFVFPSFSLIQKDQRHSRAYINFKRPEDVVEFAEFFDGHIFVNEKGRVQFKVLVEYAPSQRVPKPWLKKDGCEGTILKDLEYMEFLELISKPVERLPSAEIQLERKEAERAGATKEVPIVTPLMDFVRRKRAAKHGVQRLSGSSKVRKRTPGVSSSSSRPSAKRGSEKRRVATSTAVSCGEVELLAGIAWKGRGRQPHLGRGGDLCWGEAGDQMVVLRDGMKKRASKDKPTYLLMSRKEDNQSAVGKSISVLSTMEKETQEIEFDPGVVGSENDRLVLLKVKEKESSDASKVLSSHQIVTSSVRSSPISTSRKNHASGKIIRSILRKEGRMDQSYISTTHTEQLMDMAKVEYKHPPRSPSADLNSKDLTHYSFSFTSFSDGDDNKYTDDVSVIDNKHGSVSISKKHDRRTRNKEMPDHGVWAPLHHPVRSQSNDGIPSSSEDAQGLANSFKSFFSQRASRKIEEIAIQNASIGQSNNLAFYETSLGHGERKTNVSSARSEGMKVHGGGRVDYSSVENGSHRHVGHRGSVCGQKDVITSLNLSKGKSSKRGSTVYSSHERQVWVQKSGFGS</sequence>
<dbReference type="GO" id="GO:0045727">
    <property type="term" value="P:positive regulation of translation"/>
    <property type="evidence" value="ECO:0007669"/>
    <property type="project" value="TreeGrafter"/>
</dbReference>
<protein>
    <recommendedName>
        <fullName evidence="6">UPF3 domain-containing protein</fullName>
    </recommendedName>
</protein>
<proteinExistence type="inferred from homology"/>
<dbReference type="GO" id="GO:0005730">
    <property type="term" value="C:nucleolus"/>
    <property type="evidence" value="ECO:0007669"/>
    <property type="project" value="TreeGrafter"/>
</dbReference>
<dbReference type="SUPFAM" id="SSF54928">
    <property type="entry name" value="RNA-binding domain, RBD"/>
    <property type="match status" value="1"/>
</dbReference>
<dbReference type="InterPro" id="IPR039722">
    <property type="entry name" value="Upf3"/>
</dbReference>